<dbReference type="SUPFAM" id="SSF46785">
    <property type="entry name" value="Winged helix' DNA-binding domain"/>
    <property type="match status" value="1"/>
</dbReference>
<reference evidence="5" key="4">
    <citation type="submission" date="2023-01" db="EMBL/GenBank/DDBJ databases">
        <title>Draft genome sequence of Methylobacterium brachythecii strain NBRC 107710.</title>
        <authorList>
            <person name="Sun Q."/>
            <person name="Mori K."/>
        </authorList>
    </citation>
    <scope>NUCLEOTIDE SEQUENCE</scope>
    <source>
        <strain evidence="5">NBRC 107710</strain>
    </source>
</reference>
<dbReference type="InterPro" id="IPR014710">
    <property type="entry name" value="RmlC-like_jellyroll"/>
</dbReference>
<sequence>MTEDRASSRKYGQNRLLAALPAADFERLQPKLERVPLALGQMLITAHEPIRYAYFPLSGIISTVAQIYDDRIEVGLIGYEGLSSTAVILGADRTPHTSIVQGVGEALRIRRTDLQAALLERPSLFRPFGLYVQFFITQMAQTIYANTAFGLEARLARWILMAHDRIEGDELLLTHDFLSIMLGVRRPGVTTASHVLEGAGMIRNKRGRITVLDREKLMDLAGEAYQVAEIEYERLAAGV</sequence>
<reference evidence="5" key="1">
    <citation type="journal article" date="2014" name="Int. J. Syst. Evol. Microbiol.">
        <title>Complete genome of a new Firmicutes species belonging to the dominant human colonic microbiota ('Ruminococcus bicirculans') reveals two chromosomes and a selective capacity to utilize plant glucans.</title>
        <authorList>
            <consortium name="NISC Comparative Sequencing Program"/>
            <person name="Wegmann U."/>
            <person name="Louis P."/>
            <person name="Goesmann A."/>
            <person name="Henrissat B."/>
            <person name="Duncan S.H."/>
            <person name="Flint H.J."/>
        </authorList>
    </citation>
    <scope>NUCLEOTIDE SEQUENCE</scope>
    <source>
        <strain evidence="5">NBRC 107710</strain>
    </source>
</reference>
<evidence type="ECO:0000256" key="3">
    <source>
        <dbReference type="ARBA" id="ARBA00023163"/>
    </source>
</evidence>
<dbReference type="SUPFAM" id="SSF51206">
    <property type="entry name" value="cAMP-binding domain-like"/>
    <property type="match status" value="1"/>
</dbReference>
<organism evidence="6 7">
    <name type="scientific">Methylobacterium brachythecii</name>
    <dbReference type="NCBI Taxonomy" id="1176177"/>
    <lineage>
        <taxon>Bacteria</taxon>
        <taxon>Pseudomonadati</taxon>
        <taxon>Pseudomonadota</taxon>
        <taxon>Alphaproteobacteria</taxon>
        <taxon>Hyphomicrobiales</taxon>
        <taxon>Methylobacteriaceae</taxon>
        <taxon>Methylobacterium</taxon>
    </lineage>
</organism>
<dbReference type="EMBL" id="JACIDN010000004">
    <property type="protein sequence ID" value="MBB3903255.1"/>
    <property type="molecule type" value="Genomic_DNA"/>
</dbReference>
<dbReference type="InterPro" id="IPR018490">
    <property type="entry name" value="cNMP-bd_dom_sf"/>
</dbReference>
<dbReference type="InterPro" id="IPR036390">
    <property type="entry name" value="WH_DNA-bd_sf"/>
</dbReference>
<evidence type="ECO:0000313" key="5">
    <source>
        <dbReference type="EMBL" id="GLS47062.1"/>
    </source>
</evidence>
<gene>
    <name evidence="5" type="ORF">GCM10007884_50640</name>
    <name evidence="6" type="ORF">GGR33_002757</name>
</gene>
<keyword evidence="8" id="KW-1185">Reference proteome</keyword>
<reference evidence="8" key="2">
    <citation type="journal article" date="2019" name="Int. J. Syst. Evol. Microbiol.">
        <title>The Global Catalogue of Microorganisms (GCM) 10K type strain sequencing project: providing services to taxonomists for standard genome sequencing and annotation.</title>
        <authorList>
            <consortium name="The Broad Institute Genomics Platform"/>
            <consortium name="The Broad Institute Genome Sequencing Center for Infectious Disease"/>
            <person name="Wu L."/>
            <person name="Ma J."/>
        </authorList>
    </citation>
    <scope>NUCLEOTIDE SEQUENCE [LARGE SCALE GENOMIC DNA]</scope>
    <source>
        <strain evidence="8">NBRC 107710</strain>
    </source>
</reference>
<evidence type="ECO:0000313" key="7">
    <source>
        <dbReference type="Proteomes" id="UP000517759"/>
    </source>
</evidence>
<proteinExistence type="predicted"/>
<name>A0A7W6AL73_9HYPH</name>
<keyword evidence="1" id="KW-0805">Transcription regulation</keyword>
<dbReference type="Proteomes" id="UP001156881">
    <property type="component" value="Unassembled WGS sequence"/>
</dbReference>
<dbReference type="RefSeq" id="WP_284212190.1">
    <property type="nucleotide sequence ID" value="NZ_BSPG01000075.1"/>
</dbReference>
<dbReference type="Gene3D" id="1.10.10.10">
    <property type="entry name" value="Winged helix-like DNA-binding domain superfamily/Winged helix DNA-binding domain"/>
    <property type="match status" value="1"/>
</dbReference>
<accession>A0A7W6AL73</accession>
<dbReference type="GO" id="GO:0003677">
    <property type="term" value="F:DNA binding"/>
    <property type="evidence" value="ECO:0007669"/>
    <property type="project" value="UniProtKB-KW"/>
</dbReference>
<protein>
    <submittedName>
        <fullName evidence="6">CRP-like cAMP-binding protein</fullName>
    </submittedName>
    <submittedName>
        <fullName evidence="5">Cyclic nucleotide-binding protein</fullName>
    </submittedName>
</protein>
<evidence type="ECO:0000313" key="6">
    <source>
        <dbReference type="EMBL" id="MBB3903255.1"/>
    </source>
</evidence>
<dbReference type="GO" id="GO:0006355">
    <property type="term" value="P:regulation of DNA-templated transcription"/>
    <property type="evidence" value="ECO:0007669"/>
    <property type="project" value="InterPro"/>
</dbReference>
<evidence type="ECO:0000256" key="2">
    <source>
        <dbReference type="ARBA" id="ARBA00023125"/>
    </source>
</evidence>
<dbReference type="Proteomes" id="UP000517759">
    <property type="component" value="Unassembled WGS sequence"/>
</dbReference>
<dbReference type="InterPro" id="IPR012318">
    <property type="entry name" value="HTH_CRP"/>
</dbReference>
<evidence type="ECO:0000259" key="4">
    <source>
        <dbReference type="Pfam" id="PF13545"/>
    </source>
</evidence>
<feature type="domain" description="HTH crp-type" evidence="4">
    <location>
        <begin position="153"/>
        <end position="219"/>
    </location>
</feature>
<comment type="caution">
    <text evidence="6">The sequence shown here is derived from an EMBL/GenBank/DDBJ whole genome shotgun (WGS) entry which is preliminary data.</text>
</comment>
<dbReference type="EMBL" id="BSPG01000075">
    <property type="protein sequence ID" value="GLS47062.1"/>
    <property type="molecule type" value="Genomic_DNA"/>
</dbReference>
<evidence type="ECO:0000256" key="1">
    <source>
        <dbReference type="ARBA" id="ARBA00023015"/>
    </source>
</evidence>
<dbReference type="Pfam" id="PF13545">
    <property type="entry name" value="HTH_Crp_2"/>
    <property type="match status" value="1"/>
</dbReference>
<keyword evidence="3" id="KW-0804">Transcription</keyword>
<dbReference type="AlphaFoldDB" id="A0A7W6AL73"/>
<dbReference type="InterPro" id="IPR036388">
    <property type="entry name" value="WH-like_DNA-bd_sf"/>
</dbReference>
<evidence type="ECO:0000313" key="8">
    <source>
        <dbReference type="Proteomes" id="UP001156881"/>
    </source>
</evidence>
<dbReference type="Gene3D" id="2.60.120.10">
    <property type="entry name" value="Jelly Rolls"/>
    <property type="match status" value="1"/>
</dbReference>
<keyword evidence="2" id="KW-0238">DNA-binding</keyword>
<reference evidence="6 7" key="3">
    <citation type="submission" date="2020-08" db="EMBL/GenBank/DDBJ databases">
        <title>Genomic Encyclopedia of Type Strains, Phase IV (KMG-IV): sequencing the most valuable type-strain genomes for metagenomic binning, comparative biology and taxonomic classification.</title>
        <authorList>
            <person name="Goeker M."/>
        </authorList>
    </citation>
    <scope>NUCLEOTIDE SEQUENCE [LARGE SCALE GENOMIC DNA]</scope>
    <source>
        <strain evidence="6 7">DSM 24105</strain>
    </source>
</reference>